<keyword evidence="2 5" id="KW-0812">Transmembrane</keyword>
<evidence type="ECO:0000313" key="9">
    <source>
        <dbReference type="EMBL" id="CAD9495206.1"/>
    </source>
</evidence>
<feature type="region of interest" description="Disordered" evidence="6">
    <location>
        <begin position="422"/>
        <end position="453"/>
    </location>
</feature>
<keyword evidence="4 5" id="KW-0472">Membrane</keyword>
<evidence type="ECO:0000256" key="7">
    <source>
        <dbReference type="SAM" id="Phobius"/>
    </source>
</evidence>
<sequence length="453" mass="51245">MTNISLEDYHHLPSGPFLLLSKIIDLACDNPVLSACPNWRSHLPLGLGKSPDGWLSHKVEGIDFLEPLLTYPDYLSQQQQEASPSSLWNYSFKTDSTSLGSLDNPTAFAVMILLTLIIRAIKRVMLPIFSAYGRKVGRATHGPSWEKTNEERIMKFGEYVYRLIFHSLISAYGVWYFWDKPWWDSSKGGTKTLFDGFPHDHPVEPGMAWYYLVQAAYNFDALVTIIELSFVFTWRSPLTTNGKEVEKVSKVSGTMKLQSPLSIQWSPTCRGDFQEMFIHHLVTNALVIGSSYLRLTRIGSMVFLVHDISDVPIDASKLANFVKWKKTTAVCFILLLVAWIGARLGIFPFYIYRAVLFESHLVLNAETAVAGTGPTVLQYYCYKFLFVVLIGMLLLLHVAWFIILMKIFFVLVFKGETQDLSEHKDGEKDHHNGMTSPPTSSSTTSTSNGKKEQ</sequence>
<dbReference type="GO" id="GO:0005783">
    <property type="term" value="C:endoplasmic reticulum"/>
    <property type="evidence" value="ECO:0007669"/>
    <property type="project" value="TreeGrafter"/>
</dbReference>
<reference evidence="9" key="1">
    <citation type="submission" date="2021-01" db="EMBL/GenBank/DDBJ databases">
        <authorList>
            <person name="Corre E."/>
            <person name="Pelletier E."/>
            <person name="Niang G."/>
            <person name="Scheremetjew M."/>
            <person name="Finn R."/>
            <person name="Kale V."/>
            <person name="Holt S."/>
            <person name="Cochrane G."/>
            <person name="Meng A."/>
            <person name="Brown T."/>
            <person name="Cohen L."/>
        </authorList>
    </citation>
    <scope>NUCLEOTIDE SEQUENCE</scope>
    <source>
        <strain evidence="9">CCMP826</strain>
    </source>
</reference>
<dbReference type="PANTHER" id="PTHR12560:SF0">
    <property type="entry name" value="LD18904P"/>
    <property type="match status" value="1"/>
</dbReference>
<name>A0A7S2HMM5_9STRA</name>
<evidence type="ECO:0000259" key="8">
    <source>
        <dbReference type="PROSITE" id="PS50922"/>
    </source>
</evidence>
<dbReference type="AlphaFoldDB" id="A0A7S2HMM5"/>
<protein>
    <recommendedName>
        <fullName evidence="8">TLC domain-containing protein</fullName>
    </recommendedName>
</protein>
<feature type="compositionally biased region" description="Low complexity" evidence="6">
    <location>
        <begin position="435"/>
        <end position="447"/>
    </location>
</feature>
<dbReference type="InterPro" id="IPR016439">
    <property type="entry name" value="Lag1/Lac1-like"/>
</dbReference>
<feature type="transmembrane region" description="Helical" evidence="7">
    <location>
        <begin position="384"/>
        <end position="413"/>
    </location>
</feature>
<gene>
    <name evidence="9" type="ORF">HTAM1171_LOCUS6489</name>
</gene>
<evidence type="ECO:0000256" key="3">
    <source>
        <dbReference type="ARBA" id="ARBA00022989"/>
    </source>
</evidence>
<feature type="transmembrane region" description="Helical" evidence="7">
    <location>
        <begin position="329"/>
        <end position="351"/>
    </location>
</feature>
<feature type="domain" description="TLC" evidence="8">
    <location>
        <begin position="154"/>
        <end position="413"/>
    </location>
</feature>
<dbReference type="Pfam" id="PF03798">
    <property type="entry name" value="TRAM_LAG1_CLN8"/>
    <property type="match status" value="1"/>
</dbReference>
<feature type="transmembrane region" description="Helical" evidence="7">
    <location>
        <begin position="159"/>
        <end position="178"/>
    </location>
</feature>
<dbReference type="SMART" id="SM00724">
    <property type="entry name" value="TLC"/>
    <property type="match status" value="1"/>
</dbReference>
<accession>A0A7S2HMM5</accession>
<evidence type="ECO:0000256" key="6">
    <source>
        <dbReference type="SAM" id="MobiDB-lite"/>
    </source>
</evidence>
<feature type="transmembrane region" description="Helical" evidence="7">
    <location>
        <begin position="105"/>
        <end position="121"/>
    </location>
</feature>
<dbReference type="GO" id="GO:0046513">
    <property type="term" value="P:ceramide biosynthetic process"/>
    <property type="evidence" value="ECO:0007669"/>
    <property type="project" value="InterPro"/>
</dbReference>
<dbReference type="GO" id="GO:0016020">
    <property type="term" value="C:membrane"/>
    <property type="evidence" value="ECO:0007669"/>
    <property type="project" value="UniProtKB-SubCell"/>
</dbReference>
<evidence type="ECO:0000256" key="2">
    <source>
        <dbReference type="ARBA" id="ARBA00022692"/>
    </source>
</evidence>
<evidence type="ECO:0000256" key="4">
    <source>
        <dbReference type="ARBA" id="ARBA00023136"/>
    </source>
</evidence>
<feature type="compositionally biased region" description="Basic and acidic residues" evidence="6">
    <location>
        <begin position="422"/>
        <end position="432"/>
    </location>
</feature>
<dbReference type="PANTHER" id="PTHR12560">
    <property type="entry name" value="LONGEVITY ASSURANCE FACTOR 1 LAG1"/>
    <property type="match status" value="1"/>
</dbReference>
<dbReference type="InterPro" id="IPR006634">
    <property type="entry name" value="TLC-dom"/>
</dbReference>
<comment type="subcellular location">
    <subcellularLocation>
        <location evidence="1">Membrane</location>
        <topology evidence="1">Multi-pass membrane protein</topology>
    </subcellularLocation>
</comment>
<organism evidence="9">
    <name type="scientific">Helicotheca tamesis</name>
    <dbReference type="NCBI Taxonomy" id="374047"/>
    <lineage>
        <taxon>Eukaryota</taxon>
        <taxon>Sar</taxon>
        <taxon>Stramenopiles</taxon>
        <taxon>Ochrophyta</taxon>
        <taxon>Bacillariophyta</taxon>
        <taxon>Mediophyceae</taxon>
        <taxon>Lithodesmiophycidae</taxon>
        <taxon>Lithodesmiales</taxon>
        <taxon>Lithodesmiaceae</taxon>
        <taxon>Helicotheca</taxon>
    </lineage>
</organism>
<dbReference type="EMBL" id="HBGV01010535">
    <property type="protein sequence ID" value="CAD9495206.1"/>
    <property type="molecule type" value="Transcribed_RNA"/>
</dbReference>
<proteinExistence type="predicted"/>
<dbReference type="PROSITE" id="PS50922">
    <property type="entry name" value="TLC"/>
    <property type="match status" value="1"/>
</dbReference>
<feature type="transmembrane region" description="Helical" evidence="7">
    <location>
        <begin position="208"/>
        <end position="234"/>
    </location>
</feature>
<dbReference type="GO" id="GO:0050291">
    <property type="term" value="F:sphingosine N-acyltransferase activity"/>
    <property type="evidence" value="ECO:0007669"/>
    <property type="project" value="InterPro"/>
</dbReference>
<evidence type="ECO:0000256" key="5">
    <source>
        <dbReference type="PROSITE-ProRule" id="PRU00205"/>
    </source>
</evidence>
<evidence type="ECO:0000256" key="1">
    <source>
        <dbReference type="ARBA" id="ARBA00004141"/>
    </source>
</evidence>
<keyword evidence="3 7" id="KW-1133">Transmembrane helix</keyword>